<organism evidence="1 2">
    <name type="scientific">Scortum barcoo</name>
    <name type="common">barcoo grunter</name>
    <dbReference type="NCBI Taxonomy" id="214431"/>
    <lineage>
        <taxon>Eukaryota</taxon>
        <taxon>Metazoa</taxon>
        <taxon>Chordata</taxon>
        <taxon>Craniata</taxon>
        <taxon>Vertebrata</taxon>
        <taxon>Euteleostomi</taxon>
        <taxon>Actinopterygii</taxon>
        <taxon>Neopterygii</taxon>
        <taxon>Teleostei</taxon>
        <taxon>Neoteleostei</taxon>
        <taxon>Acanthomorphata</taxon>
        <taxon>Eupercaria</taxon>
        <taxon>Centrarchiformes</taxon>
        <taxon>Terapontoidei</taxon>
        <taxon>Terapontidae</taxon>
        <taxon>Scortum</taxon>
    </lineage>
</organism>
<evidence type="ECO:0000313" key="1">
    <source>
        <dbReference type="EMBL" id="KAI3351159.1"/>
    </source>
</evidence>
<accession>A0ACB8V6T0</accession>
<name>A0ACB8V6T0_9TELE</name>
<gene>
    <name evidence="1" type="ORF">L3Q82_005716</name>
</gene>
<sequence>MTKKPSLSMWEGGSADVKPSAKISCIQLFLTPIITSPNSSSRILTAGWPTQDLRESSLSYAEDSGLFMGKRLSANININVLNAILAFRTGVATTQSSPKWRTFHLPIYGSIAQHSTPQAWTVLDCFGPYLIKMDGAQKSIIFKCLTTHVVHLDLLANMDTDSFLVALCRFIARRGKPFELLSDQGTNFKGGSAELKEAFSSLIPSLQAQLASQQQIHFQLNPPHAPHFGSASRKRNFLFMARCVPAYPG</sequence>
<reference evidence="1" key="1">
    <citation type="submission" date="2022-04" db="EMBL/GenBank/DDBJ databases">
        <title>Jade perch genome.</title>
        <authorList>
            <person name="Chao B."/>
        </authorList>
    </citation>
    <scope>NUCLEOTIDE SEQUENCE</scope>
    <source>
        <strain evidence="1">CB-2022</strain>
    </source>
</reference>
<keyword evidence="2" id="KW-1185">Reference proteome</keyword>
<proteinExistence type="predicted"/>
<comment type="caution">
    <text evidence="1">The sequence shown here is derived from an EMBL/GenBank/DDBJ whole genome shotgun (WGS) entry which is preliminary data.</text>
</comment>
<protein>
    <submittedName>
        <fullName evidence="1">Uncharacterized protein</fullName>
    </submittedName>
</protein>
<dbReference type="Proteomes" id="UP000831701">
    <property type="component" value="Chromosome 24"/>
</dbReference>
<dbReference type="EMBL" id="CM041554">
    <property type="protein sequence ID" value="KAI3351159.1"/>
    <property type="molecule type" value="Genomic_DNA"/>
</dbReference>
<evidence type="ECO:0000313" key="2">
    <source>
        <dbReference type="Proteomes" id="UP000831701"/>
    </source>
</evidence>